<feature type="domain" description="Adaptor protein ClpS core" evidence="2">
    <location>
        <begin position="18"/>
        <end position="95"/>
    </location>
</feature>
<comment type="subunit">
    <text evidence="1">Binds to the N-terminal domain of the chaperone ClpA.</text>
</comment>
<dbReference type="GO" id="GO:0008233">
    <property type="term" value="F:peptidase activity"/>
    <property type="evidence" value="ECO:0007669"/>
    <property type="project" value="UniProtKB-KW"/>
</dbReference>
<gene>
    <name evidence="1" type="primary">clpS</name>
    <name evidence="3" type="ORF">KZO38_09455</name>
</gene>
<comment type="caution">
    <text evidence="3">The sequence shown here is derived from an EMBL/GenBank/DDBJ whole genome shotgun (WGS) entry which is preliminary data.</text>
</comment>
<keyword evidence="4" id="KW-1185">Reference proteome</keyword>
<dbReference type="Pfam" id="PF02617">
    <property type="entry name" value="ClpS"/>
    <property type="match status" value="1"/>
</dbReference>
<evidence type="ECO:0000313" key="4">
    <source>
        <dbReference type="Proteomes" id="UP000788426"/>
    </source>
</evidence>
<keyword evidence="3" id="KW-0645">Protease</keyword>
<dbReference type="GO" id="GO:0006508">
    <property type="term" value="P:proteolysis"/>
    <property type="evidence" value="ECO:0007669"/>
    <property type="project" value="UniProtKB-KW"/>
</dbReference>
<dbReference type="InterPro" id="IPR003769">
    <property type="entry name" value="ClpS_core"/>
</dbReference>
<evidence type="ECO:0000313" key="3">
    <source>
        <dbReference type="EMBL" id="MBW4769977.1"/>
    </source>
</evidence>
<dbReference type="EMBL" id="JAHXCT010000007">
    <property type="protein sequence ID" value="MBW4769977.1"/>
    <property type="molecule type" value="Genomic_DNA"/>
</dbReference>
<reference evidence="3 4" key="1">
    <citation type="submission" date="2021-07" db="EMBL/GenBank/DDBJ databases">
        <title>Genomic diversity and antimicrobial resistance of Prevotella spp. isolated from chronic lung disease airways.</title>
        <authorList>
            <person name="Webb K.A."/>
            <person name="Olagoke O.S."/>
            <person name="Baird T."/>
            <person name="Neill J."/>
            <person name="Pham A."/>
            <person name="Wells T.J."/>
            <person name="Ramsay K.A."/>
            <person name="Bell S.C."/>
            <person name="Sarovich D.S."/>
            <person name="Price E.P."/>
        </authorList>
    </citation>
    <scope>NUCLEOTIDE SEQUENCE [LARGE SCALE GENOMIC DNA]</scope>
    <source>
        <strain evidence="3 4">SCHI0011.S.12</strain>
    </source>
</reference>
<dbReference type="HAMAP" id="MF_00302">
    <property type="entry name" value="ClpS"/>
    <property type="match status" value="1"/>
</dbReference>
<dbReference type="PANTHER" id="PTHR33473">
    <property type="entry name" value="ATP-DEPENDENT CLP PROTEASE ADAPTER PROTEIN CLPS1, CHLOROPLASTIC"/>
    <property type="match status" value="1"/>
</dbReference>
<dbReference type="PANTHER" id="PTHR33473:SF19">
    <property type="entry name" value="ATP-DEPENDENT CLP PROTEASE ADAPTER PROTEIN CLPS"/>
    <property type="match status" value="1"/>
</dbReference>
<accession>A0ABS6YEH6</accession>
<comment type="function">
    <text evidence="1">Involved in the modulation of the specificity of the ClpAP-mediated ATP-dependent protein degradation.</text>
</comment>
<dbReference type="Proteomes" id="UP000788426">
    <property type="component" value="Unassembled WGS sequence"/>
</dbReference>
<evidence type="ECO:0000259" key="2">
    <source>
        <dbReference type="Pfam" id="PF02617"/>
    </source>
</evidence>
<organism evidence="3 4">
    <name type="scientific">Hoylesella nanceiensis</name>
    <dbReference type="NCBI Taxonomy" id="425941"/>
    <lineage>
        <taxon>Bacteria</taxon>
        <taxon>Pseudomonadati</taxon>
        <taxon>Bacteroidota</taxon>
        <taxon>Bacteroidia</taxon>
        <taxon>Bacteroidales</taxon>
        <taxon>Prevotellaceae</taxon>
        <taxon>Hoylesella</taxon>
    </lineage>
</organism>
<proteinExistence type="inferred from homology"/>
<name>A0ABS6YEH6_9BACT</name>
<comment type="similarity">
    <text evidence="1">Belongs to the ClpS family.</text>
</comment>
<dbReference type="InterPro" id="IPR022935">
    <property type="entry name" value="ClpS"/>
</dbReference>
<sequence length="101" mass="11666">MAKVNEKVKDKVNQKISEPRKYKILMYNDEVTTMDFVVHLLMHVFNKNKTVAYELMMTIHQKGSALVGVYSYDVAQTKMQQAKEMIAHSGFPLVIKCLIDK</sequence>
<keyword evidence="3" id="KW-0378">Hydrolase</keyword>
<dbReference type="RefSeq" id="WP_219482138.1">
    <property type="nucleotide sequence ID" value="NZ_JABZTF010000023.1"/>
</dbReference>
<evidence type="ECO:0000256" key="1">
    <source>
        <dbReference type="HAMAP-Rule" id="MF_00302"/>
    </source>
</evidence>
<protein>
    <recommendedName>
        <fullName evidence="1">ATP-dependent Clp protease adapter protein ClpS</fullName>
    </recommendedName>
</protein>